<accession>A0A0G3CDM3</accession>
<keyword evidence="1" id="KW-0472">Membrane</keyword>
<protein>
    <submittedName>
        <fullName evidence="2">Uncharacterized protein</fullName>
    </submittedName>
</protein>
<dbReference type="AlphaFoldDB" id="A0A0G3CDM3"/>
<organism evidence="2 3">
    <name type="scientific">Methanosarcina barkeri CM1</name>
    <dbReference type="NCBI Taxonomy" id="796385"/>
    <lineage>
        <taxon>Archaea</taxon>
        <taxon>Methanobacteriati</taxon>
        <taxon>Methanobacteriota</taxon>
        <taxon>Stenosarchaea group</taxon>
        <taxon>Methanomicrobia</taxon>
        <taxon>Methanosarcinales</taxon>
        <taxon>Methanosarcinaceae</taxon>
        <taxon>Methanosarcina</taxon>
    </lineage>
</organism>
<dbReference type="Proteomes" id="UP000035331">
    <property type="component" value="Chromosome"/>
</dbReference>
<evidence type="ECO:0000313" key="2">
    <source>
        <dbReference type="EMBL" id="AKJ38013.1"/>
    </source>
</evidence>
<evidence type="ECO:0000313" key="3">
    <source>
        <dbReference type="Proteomes" id="UP000035331"/>
    </source>
</evidence>
<reference evidence="3" key="1">
    <citation type="submission" date="2014-06" db="EMBL/GenBank/DDBJ databases">
        <title>The complete genome sequence of Methanosarcina barkeri CM1.</title>
        <authorList>
            <consortium name="Pastoral Greenhouse Gas Research Consortium"/>
            <person name="Lambie S.C."/>
            <person name="Leahy S.C."/>
            <person name="Kelly W.J."/>
            <person name="Li D."/>
            <person name="Reilly K."/>
            <person name="Attwood G.T."/>
            <person name="Altermann E."/>
        </authorList>
    </citation>
    <scope>NUCLEOTIDE SEQUENCE [LARGE SCALE GENOMIC DNA]</scope>
    <source>
        <strain evidence="3">CM1</strain>
    </source>
</reference>
<sequence>MNNESAIIGSGTGEVVVGKGVVVSSHVVTLYGIPVVYIVIVALFVLFGLYLYCRMTRKERHCMSKSSYLKLYFALFIPLFLYNLYNIYNSSWFFNPYTKSWCNNFWFTNPIFFIISASIASIWESIFPYLFITLSMLVINCYRKPD</sequence>
<feature type="transmembrane region" description="Helical" evidence="1">
    <location>
        <begin position="28"/>
        <end position="51"/>
    </location>
</feature>
<keyword evidence="1" id="KW-0812">Transmembrane</keyword>
<evidence type="ECO:0000256" key="1">
    <source>
        <dbReference type="SAM" id="Phobius"/>
    </source>
</evidence>
<feature type="transmembrane region" description="Helical" evidence="1">
    <location>
        <begin position="71"/>
        <end position="91"/>
    </location>
</feature>
<name>A0A0G3CDM3_METBA</name>
<gene>
    <name evidence="2" type="ORF">MCM1_0950</name>
</gene>
<keyword evidence="1" id="KW-1133">Transmembrane helix</keyword>
<reference evidence="2 3" key="2">
    <citation type="journal article" date="2015" name="Stand. Genomic Sci.">
        <title>The complete genome sequence of the rumen methanogen Methanosarcina barkeri CM1.</title>
        <authorList>
            <person name="Lambie S.C."/>
            <person name="Kelly W.J."/>
            <person name="Leahy S.C."/>
            <person name="Li D."/>
            <person name="Reilly K."/>
            <person name="McAllister T.A."/>
            <person name="Valle E.R."/>
            <person name="Attwood G.T."/>
            <person name="Altermann E."/>
        </authorList>
    </citation>
    <scope>NUCLEOTIDE SEQUENCE [LARGE SCALE GENOMIC DNA]</scope>
    <source>
        <strain evidence="2 3">CM1</strain>
    </source>
</reference>
<feature type="transmembrane region" description="Helical" evidence="1">
    <location>
        <begin position="111"/>
        <end position="139"/>
    </location>
</feature>
<proteinExistence type="predicted"/>
<dbReference type="EMBL" id="CP008746">
    <property type="protein sequence ID" value="AKJ38013.1"/>
    <property type="molecule type" value="Genomic_DNA"/>
</dbReference>
<dbReference type="PATRIC" id="fig|796385.3.peg.1191"/>